<dbReference type="Gene3D" id="1.20.90.10">
    <property type="entry name" value="Phospholipase A2 domain"/>
    <property type="match status" value="1"/>
</dbReference>
<keyword evidence="1" id="KW-1133">Transmembrane helix</keyword>
<dbReference type="GO" id="GO:0005509">
    <property type="term" value="F:calcium ion binding"/>
    <property type="evidence" value="ECO:0007669"/>
    <property type="project" value="InterPro"/>
</dbReference>
<feature type="transmembrane region" description="Helical" evidence="1">
    <location>
        <begin position="150"/>
        <end position="168"/>
    </location>
</feature>
<name>A0AAD5LHB2_PYTIN</name>
<dbReference type="GO" id="GO:0005576">
    <property type="term" value="C:extracellular region"/>
    <property type="evidence" value="ECO:0007669"/>
    <property type="project" value="InterPro"/>
</dbReference>
<accession>A0AAD5LHB2</accession>
<dbReference type="GO" id="GO:0016042">
    <property type="term" value="P:lipid catabolic process"/>
    <property type="evidence" value="ECO:0007669"/>
    <property type="project" value="InterPro"/>
</dbReference>
<dbReference type="InterPro" id="IPR010711">
    <property type="entry name" value="PLA2G12"/>
</dbReference>
<protein>
    <recommendedName>
        <fullName evidence="4">Phospholipase A2</fullName>
    </recommendedName>
</protein>
<dbReference type="InterPro" id="IPR032675">
    <property type="entry name" value="LRR_dom_sf"/>
</dbReference>
<comment type="caution">
    <text evidence="2">The sequence shown here is derived from an EMBL/GenBank/DDBJ whole genome shotgun (WGS) entry which is preliminary data.</text>
</comment>
<keyword evidence="1" id="KW-0812">Transmembrane</keyword>
<dbReference type="GO" id="GO:0050482">
    <property type="term" value="P:arachidonate secretion"/>
    <property type="evidence" value="ECO:0007669"/>
    <property type="project" value="InterPro"/>
</dbReference>
<feature type="transmembrane region" description="Helical" evidence="1">
    <location>
        <begin position="32"/>
        <end position="50"/>
    </location>
</feature>
<proteinExistence type="predicted"/>
<dbReference type="Gene3D" id="3.80.10.10">
    <property type="entry name" value="Ribonuclease Inhibitor"/>
    <property type="match status" value="1"/>
</dbReference>
<dbReference type="EMBL" id="JAKCXM010000215">
    <property type="protein sequence ID" value="KAJ0398445.1"/>
    <property type="molecule type" value="Genomic_DNA"/>
</dbReference>
<dbReference type="PANTHER" id="PTHR12824">
    <property type="entry name" value="GROUP XII SECRETORY PHOSPHOLIPASE A2 FAMILY MEMBER"/>
    <property type="match status" value="1"/>
</dbReference>
<evidence type="ECO:0008006" key="4">
    <source>
        <dbReference type="Google" id="ProtNLM"/>
    </source>
</evidence>
<dbReference type="InterPro" id="IPR036444">
    <property type="entry name" value="PLipase_A2_dom_sf"/>
</dbReference>
<sequence length="722" mass="81109">MVYWGIPTTFLTWYIELYALTIPLVHYHKIAIAHYVLASLHVLGFVFPVLETVGNKFLRCGLRRSRTVVPTESDNLHGSLQSFKVSTQRLLSGPRKAHRLLFARHGLFGVESSHFEVVFLVREVVETLLQTIQAYRMSVMLPRAVLNRSYVALLVLNCWTTPFLHYMVPNNVLLQRMLCILADILLDYASSVGVSTVLALSYVHSYRPDLLNFPVEVRPWFIKRQACAFAELSCHPNAVPRLEHGRADEIDSILGTLDAHALAYFSIRHCSAVEMQPLASSFPALIGVKLYNSTVASWPLAAGFDKDRHPSVRFFFGVRVNFSSNTLPDGLMSPNFPPLLVDIELVYTNLAWLPDDLDACWPPGITLFLESGLFDHVPPVIYKLQPFMLVLSGNNLSAIPSELLMMPGLFTLVIRHMPISNLPNDGIDTTTMGLVWLYMDYTNITAFPEWMDGVFLEQRFVLAGASPACERLLADGAPADRPWLAAIDCVSFGADSTTYYPLEVDARADEDDAWKFVFTVNGCGTAALPISTTTDFTDCCNWHDSCYSTCGMKKSKCEKRLDKCMREKCALITDEDAREQCESTAKIFSIGAQMIACPAYQDAQRDACRCVPEDAVDDAYRARLVHFLKTQNAPREDQADEAIDALLTKYKGQEATMFLRLLVKYPQAMQIDKRKRNFMEDVFKGAKGENELDDVQMPDKMAVGLNERDDEDAPAADEHIEL</sequence>
<organism evidence="2 3">
    <name type="scientific">Pythium insidiosum</name>
    <name type="common">Pythiosis disease agent</name>
    <dbReference type="NCBI Taxonomy" id="114742"/>
    <lineage>
        <taxon>Eukaryota</taxon>
        <taxon>Sar</taxon>
        <taxon>Stramenopiles</taxon>
        <taxon>Oomycota</taxon>
        <taxon>Peronosporomycetes</taxon>
        <taxon>Pythiales</taxon>
        <taxon>Pythiaceae</taxon>
        <taxon>Pythium</taxon>
    </lineage>
</organism>
<dbReference type="PANTHER" id="PTHR12824:SF8">
    <property type="entry name" value="GXIVSPLA2, ISOFORM A"/>
    <property type="match status" value="1"/>
</dbReference>
<keyword evidence="1" id="KW-0472">Membrane</keyword>
<dbReference type="SUPFAM" id="SSF52058">
    <property type="entry name" value="L domain-like"/>
    <property type="match status" value="1"/>
</dbReference>
<dbReference type="SUPFAM" id="SSF48619">
    <property type="entry name" value="Phospholipase A2, PLA2"/>
    <property type="match status" value="1"/>
</dbReference>
<dbReference type="GO" id="GO:0004623">
    <property type="term" value="F:phospholipase A2 activity"/>
    <property type="evidence" value="ECO:0007669"/>
    <property type="project" value="InterPro"/>
</dbReference>
<reference evidence="2" key="1">
    <citation type="submission" date="2021-12" db="EMBL/GenBank/DDBJ databases">
        <title>Prjna785345.</title>
        <authorList>
            <person name="Rujirawat T."/>
            <person name="Krajaejun T."/>
        </authorList>
    </citation>
    <scope>NUCLEOTIDE SEQUENCE</scope>
    <source>
        <strain evidence="2">Pi057C3</strain>
    </source>
</reference>
<evidence type="ECO:0000313" key="2">
    <source>
        <dbReference type="EMBL" id="KAJ0398445.1"/>
    </source>
</evidence>
<keyword evidence="3" id="KW-1185">Reference proteome</keyword>
<evidence type="ECO:0000256" key="1">
    <source>
        <dbReference type="SAM" id="Phobius"/>
    </source>
</evidence>
<gene>
    <name evidence="2" type="ORF">P43SY_006169</name>
</gene>
<evidence type="ECO:0000313" key="3">
    <source>
        <dbReference type="Proteomes" id="UP001209570"/>
    </source>
</evidence>
<dbReference type="GO" id="GO:0006644">
    <property type="term" value="P:phospholipid metabolic process"/>
    <property type="evidence" value="ECO:0007669"/>
    <property type="project" value="InterPro"/>
</dbReference>
<dbReference type="Proteomes" id="UP001209570">
    <property type="component" value="Unassembled WGS sequence"/>
</dbReference>
<feature type="transmembrane region" description="Helical" evidence="1">
    <location>
        <begin position="6"/>
        <end position="25"/>
    </location>
</feature>
<dbReference type="Pfam" id="PF06951">
    <property type="entry name" value="PLA2G12"/>
    <property type="match status" value="1"/>
</dbReference>
<dbReference type="AlphaFoldDB" id="A0AAD5LHB2"/>